<keyword evidence="1" id="KW-0472">Membrane</keyword>
<gene>
    <name evidence="2" type="ORF">J2X31_000701</name>
</gene>
<name>A0ABU1TL49_9FLAO</name>
<evidence type="ECO:0008006" key="4">
    <source>
        <dbReference type="Google" id="ProtNLM"/>
    </source>
</evidence>
<keyword evidence="1" id="KW-1133">Transmembrane helix</keyword>
<dbReference type="RefSeq" id="WP_310024428.1">
    <property type="nucleotide sequence ID" value="NZ_JAVDVI010000002.1"/>
</dbReference>
<dbReference type="Proteomes" id="UP001255185">
    <property type="component" value="Unassembled WGS sequence"/>
</dbReference>
<evidence type="ECO:0000256" key="1">
    <source>
        <dbReference type="SAM" id="Phobius"/>
    </source>
</evidence>
<reference evidence="2 3" key="1">
    <citation type="submission" date="2023-07" db="EMBL/GenBank/DDBJ databases">
        <title>Sorghum-associated microbial communities from plants grown in Nebraska, USA.</title>
        <authorList>
            <person name="Schachtman D."/>
        </authorList>
    </citation>
    <scope>NUCLEOTIDE SEQUENCE [LARGE SCALE GENOMIC DNA]</scope>
    <source>
        <strain evidence="2 3">3773</strain>
    </source>
</reference>
<dbReference type="EMBL" id="JAVDVI010000002">
    <property type="protein sequence ID" value="MDR6966703.1"/>
    <property type="molecule type" value="Genomic_DNA"/>
</dbReference>
<evidence type="ECO:0000313" key="3">
    <source>
        <dbReference type="Proteomes" id="UP001255185"/>
    </source>
</evidence>
<accession>A0ABU1TL49</accession>
<proteinExistence type="predicted"/>
<organism evidence="2 3">
    <name type="scientific">Flavobacterium arsenatis</name>
    <dbReference type="NCBI Taxonomy" id="1484332"/>
    <lineage>
        <taxon>Bacteria</taxon>
        <taxon>Pseudomonadati</taxon>
        <taxon>Bacteroidota</taxon>
        <taxon>Flavobacteriia</taxon>
        <taxon>Flavobacteriales</taxon>
        <taxon>Flavobacteriaceae</taxon>
        <taxon>Flavobacterium</taxon>
    </lineage>
</organism>
<protein>
    <recommendedName>
        <fullName evidence="4">Signal peptidase</fullName>
    </recommendedName>
</protein>
<evidence type="ECO:0000313" key="2">
    <source>
        <dbReference type="EMBL" id="MDR6966703.1"/>
    </source>
</evidence>
<feature type="transmembrane region" description="Helical" evidence="1">
    <location>
        <begin position="46"/>
        <end position="66"/>
    </location>
</feature>
<keyword evidence="1" id="KW-0812">Transmembrane</keyword>
<sequence length="76" mass="8551">MISTTLKFSLVFILLFIGRVQTIEFLMQGPDSPDGDEDPYPEGAPIDDHLFVLFIAGLLLGVYFVLKRKHILNVKS</sequence>
<keyword evidence="3" id="KW-1185">Reference proteome</keyword>
<comment type="caution">
    <text evidence="2">The sequence shown here is derived from an EMBL/GenBank/DDBJ whole genome shotgun (WGS) entry which is preliminary data.</text>
</comment>